<evidence type="ECO:0000313" key="2">
    <source>
        <dbReference type="Proteomes" id="UP000319663"/>
    </source>
</evidence>
<dbReference type="EMBL" id="VIFY01000031">
    <property type="protein sequence ID" value="TQB74461.1"/>
    <property type="molecule type" value="Genomic_DNA"/>
</dbReference>
<proteinExistence type="predicted"/>
<accession>A0A507R1H0</accession>
<dbReference type="Proteomes" id="UP000319663">
    <property type="component" value="Unassembled WGS sequence"/>
</dbReference>
<evidence type="ECO:0000313" key="1">
    <source>
        <dbReference type="EMBL" id="TQB74461.1"/>
    </source>
</evidence>
<gene>
    <name evidence="1" type="ORF">MPDQ_004762</name>
</gene>
<dbReference type="OrthoDB" id="72726at2759"/>
<name>A0A507R1H0_MONPU</name>
<dbReference type="AlphaFoldDB" id="A0A507R1H0"/>
<keyword evidence="2" id="KW-1185">Reference proteome</keyword>
<organism evidence="1 2">
    <name type="scientific">Monascus purpureus</name>
    <name type="common">Red mold</name>
    <name type="synonym">Monascus anka</name>
    <dbReference type="NCBI Taxonomy" id="5098"/>
    <lineage>
        <taxon>Eukaryota</taxon>
        <taxon>Fungi</taxon>
        <taxon>Dikarya</taxon>
        <taxon>Ascomycota</taxon>
        <taxon>Pezizomycotina</taxon>
        <taxon>Eurotiomycetes</taxon>
        <taxon>Eurotiomycetidae</taxon>
        <taxon>Eurotiales</taxon>
        <taxon>Aspergillaceae</taxon>
        <taxon>Monascus</taxon>
    </lineage>
</organism>
<comment type="caution">
    <text evidence="1">The sequence shown here is derived from an EMBL/GenBank/DDBJ whole genome shotgun (WGS) entry which is preliminary data.</text>
</comment>
<sequence length="113" mass="12140">MTGCKKSGLAAEAAAPPGPGVFLQLPGKARNLIYTCLFTSTRLSVGERSTSRVLTKIGEPAPNSLAILRTRSDQPRSWRSLAWSRFVQLRNPEDLLDKLSALPSTTAVGCLAE</sequence>
<protein>
    <submittedName>
        <fullName evidence="1">Uncharacterized protein</fullName>
    </submittedName>
</protein>
<reference evidence="1 2" key="1">
    <citation type="submission" date="2019-06" db="EMBL/GenBank/DDBJ databases">
        <title>Wine fermentation using esterase from Monascus purpureus.</title>
        <authorList>
            <person name="Geng C."/>
            <person name="Zhang Y."/>
        </authorList>
    </citation>
    <scope>NUCLEOTIDE SEQUENCE [LARGE SCALE GENOMIC DNA]</scope>
    <source>
        <strain evidence="1">HQ1</strain>
    </source>
</reference>